<dbReference type="SUPFAM" id="SSF51679">
    <property type="entry name" value="Bacterial luciferase-like"/>
    <property type="match status" value="1"/>
</dbReference>
<dbReference type="InterPro" id="IPR036661">
    <property type="entry name" value="Luciferase-like_sf"/>
</dbReference>
<keyword evidence="1" id="KW-0285">Flavoprotein</keyword>
<dbReference type="PANTHER" id="PTHR42847">
    <property type="entry name" value="ALKANESULFONATE MONOOXYGENASE"/>
    <property type="match status" value="1"/>
</dbReference>
<dbReference type="PANTHER" id="PTHR42847:SF4">
    <property type="entry name" value="ALKANESULFONATE MONOOXYGENASE-RELATED"/>
    <property type="match status" value="1"/>
</dbReference>
<sequence length="367" mass="41554">MLDYTIVAKTRESSGFRWNRLASMLKKMRTCTWAPTVFAGPQVTGDNKRDSAFPGHEVLELHVLPRIKKIEKLGLSHLLIAQRWWGSGKEMEGSSLDCLAMTAYLAAHTNRINLVTAIHPGFFEATAIAKWGATMEWLSGGRWSINVTSGWNLREFDMYGIDSLEHDQRYQRSSEFIDVLRGAWTQSPFNYHGEFYHCEELQVEPTPSTPIEIFQGGQSEASIQMAASKSDWMFLNGGSLERIETIVNKARLAMESSGRTLRFALYAAPVCRDSDEEAWKVIQERVRAIDPSFAKKRRRATEGAQGMWSSDDELSLLDTNEGYASRLIGSPDTIIGRLEAFQEIGIEMLHFDTSDEQFLRDVLPEIQ</sequence>
<proteinExistence type="predicted"/>
<feature type="domain" description="Luciferase-like" evidence="5">
    <location>
        <begin position="66"/>
        <end position="347"/>
    </location>
</feature>
<gene>
    <name evidence="6" type="ORF">METZ01_LOCUS62229</name>
</gene>
<dbReference type="GO" id="GO:0046306">
    <property type="term" value="P:alkanesulfonate catabolic process"/>
    <property type="evidence" value="ECO:0007669"/>
    <property type="project" value="TreeGrafter"/>
</dbReference>
<evidence type="ECO:0000313" key="6">
    <source>
        <dbReference type="EMBL" id="SVA09375.1"/>
    </source>
</evidence>
<dbReference type="Gene3D" id="3.20.20.30">
    <property type="entry name" value="Luciferase-like domain"/>
    <property type="match status" value="1"/>
</dbReference>
<accession>A0A381SZE8</accession>
<dbReference type="Pfam" id="PF00296">
    <property type="entry name" value="Bac_luciferase"/>
    <property type="match status" value="1"/>
</dbReference>
<evidence type="ECO:0000256" key="2">
    <source>
        <dbReference type="ARBA" id="ARBA00022643"/>
    </source>
</evidence>
<name>A0A381SZE8_9ZZZZ</name>
<evidence type="ECO:0000259" key="5">
    <source>
        <dbReference type="Pfam" id="PF00296"/>
    </source>
</evidence>
<dbReference type="InterPro" id="IPR011251">
    <property type="entry name" value="Luciferase-like_dom"/>
</dbReference>
<organism evidence="6">
    <name type="scientific">marine metagenome</name>
    <dbReference type="NCBI Taxonomy" id="408172"/>
    <lineage>
        <taxon>unclassified sequences</taxon>
        <taxon>metagenomes</taxon>
        <taxon>ecological metagenomes</taxon>
    </lineage>
</organism>
<evidence type="ECO:0000256" key="4">
    <source>
        <dbReference type="ARBA" id="ARBA00023033"/>
    </source>
</evidence>
<dbReference type="EMBL" id="UINC01003803">
    <property type="protein sequence ID" value="SVA09375.1"/>
    <property type="molecule type" value="Genomic_DNA"/>
</dbReference>
<keyword evidence="2" id="KW-0288">FMN</keyword>
<keyword evidence="4" id="KW-0503">Monooxygenase</keyword>
<evidence type="ECO:0000256" key="1">
    <source>
        <dbReference type="ARBA" id="ARBA00022630"/>
    </source>
</evidence>
<dbReference type="AlphaFoldDB" id="A0A381SZE8"/>
<protein>
    <recommendedName>
        <fullName evidence="5">Luciferase-like domain-containing protein</fullName>
    </recommendedName>
</protein>
<reference evidence="6" key="1">
    <citation type="submission" date="2018-05" db="EMBL/GenBank/DDBJ databases">
        <authorList>
            <person name="Lanie J.A."/>
            <person name="Ng W.-L."/>
            <person name="Kazmierczak K.M."/>
            <person name="Andrzejewski T.M."/>
            <person name="Davidsen T.M."/>
            <person name="Wayne K.J."/>
            <person name="Tettelin H."/>
            <person name="Glass J.I."/>
            <person name="Rusch D."/>
            <person name="Podicherti R."/>
            <person name="Tsui H.-C.T."/>
            <person name="Winkler M.E."/>
        </authorList>
    </citation>
    <scope>NUCLEOTIDE SEQUENCE</scope>
</reference>
<dbReference type="GO" id="GO:0008726">
    <property type="term" value="F:alkanesulfonate monooxygenase activity"/>
    <property type="evidence" value="ECO:0007669"/>
    <property type="project" value="TreeGrafter"/>
</dbReference>
<dbReference type="InterPro" id="IPR050172">
    <property type="entry name" value="SsuD_RutA_monooxygenase"/>
</dbReference>
<keyword evidence="3" id="KW-0560">Oxidoreductase</keyword>
<evidence type="ECO:0000256" key="3">
    <source>
        <dbReference type="ARBA" id="ARBA00023002"/>
    </source>
</evidence>